<dbReference type="Proteomes" id="UP001500620">
    <property type="component" value="Unassembled WGS sequence"/>
</dbReference>
<reference evidence="3" key="1">
    <citation type="journal article" date="2019" name="Int. J. Syst. Evol. Microbiol.">
        <title>The Global Catalogue of Microorganisms (GCM) 10K type strain sequencing project: providing services to taxonomists for standard genome sequencing and annotation.</title>
        <authorList>
            <consortium name="The Broad Institute Genomics Platform"/>
            <consortium name="The Broad Institute Genome Sequencing Center for Infectious Disease"/>
            <person name="Wu L."/>
            <person name="Ma J."/>
        </authorList>
    </citation>
    <scope>NUCLEOTIDE SEQUENCE [LARGE SCALE GENOMIC DNA]</scope>
    <source>
        <strain evidence="3">JCM 17441</strain>
    </source>
</reference>
<dbReference type="InterPro" id="IPR036390">
    <property type="entry name" value="WH_DNA-bd_sf"/>
</dbReference>
<protein>
    <submittedName>
        <fullName evidence="2">Helix-turn-helix domain-containing protein</fullName>
    </submittedName>
</protein>
<dbReference type="InterPro" id="IPR001845">
    <property type="entry name" value="HTH_ArsR_DNA-bd_dom"/>
</dbReference>
<accession>A0ABP8CW00</accession>
<feature type="domain" description="HTH arsR-type" evidence="1">
    <location>
        <begin position="1"/>
        <end position="89"/>
    </location>
</feature>
<keyword evidence="3" id="KW-1185">Reference proteome</keyword>
<sequence>MAIRALAHPLRLKLRELVGREGALTAAQAARELGVSQALASHHLRQLAKYGFVEQAPAADNRERPWRVTTTSYSWEAGAGADALEQLIAQRAIGQLVDWQRRRGGEDAVWRENTGIGQSLVYLTADEMVELRRALDAVIEPLVARRPIGDAAARPAGARPVDLTIICTPLEATASGG</sequence>
<gene>
    <name evidence="2" type="ORF">GCM10022255_003920</name>
</gene>
<dbReference type="SMART" id="SM00418">
    <property type="entry name" value="HTH_ARSR"/>
    <property type="match status" value="1"/>
</dbReference>
<evidence type="ECO:0000313" key="3">
    <source>
        <dbReference type="Proteomes" id="UP001500620"/>
    </source>
</evidence>
<dbReference type="Gene3D" id="1.10.10.10">
    <property type="entry name" value="Winged helix-like DNA-binding domain superfamily/Winged helix DNA-binding domain"/>
    <property type="match status" value="1"/>
</dbReference>
<dbReference type="InterPro" id="IPR036388">
    <property type="entry name" value="WH-like_DNA-bd_sf"/>
</dbReference>
<dbReference type="EMBL" id="BAABAT010000001">
    <property type="protein sequence ID" value="GAA4243720.1"/>
    <property type="molecule type" value="Genomic_DNA"/>
</dbReference>
<dbReference type="SUPFAM" id="SSF46785">
    <property type="entry name" value="Winged helix' DNA-binding domain"/>
    <property type="match status" value="1"/>
</dbReference>
<dbReference type="CDD" id="cd00090">
    <property type="entry name" value="HTH_ARSR"/>
    <property type="match status" value="1"/>
</dbReference>
<dbReference type="InterPro" id="IPR011991">
    <property type="entry name" value="ArsR-like_HTH"/>
</dbReference>
<name>A0ABP8CW00_9ACTN</name>
<dbReference type="Pfam" id="PF12840">
    <property type="entry name" value="HTH_20"/>
    <property type="match status" value="1"/>
</dbReference>
<evidence type="ECO:0000259" key="1">
    <source>
        <dbReference type="SMART" id="SM00418"/>
    </source>
</evidence>
<evidence type="ECO:0000313" key="2">
    <source>
        <dbReference type="EMBL" id="GAA4243720.1"/>
    </source>
</evidence>
<dbReference type="RefSeq" id="WP_345120491.1">
    <property type="nucleotide sequence ID" value="NZ_BAABAT010000001.1"/>
</dbReference>
<organism evidence="2 3">
    <name type="scientific">Dactylosporangium darangshiense</name>
    <dbReference type="NCBI Taxonomy" id="579108"/>
    <lineage>
        <taxon>Bacteria</taxon>
        <taxon>Bacillati</taxon>
        <taxon>Actinomycetota</taxon>
        <taxon>Actinomycetes</taxon>
        <taxon>Micromonosporales</taxon>
        <taxon>Micromonosporaceae</taxon>
        <taxon>Dactylosporangium</taxon>
    </lineage>
</organism>
<proteinExistence type="predicted"/>
<comment type="caution">
    <text evidence="2">The sequence shown here is derived from an EMBL/GenBank/DDBJ whole genome shotgun (WGS) entry which is preliminary data.</text>
</comment>